<protein>
    <submittedName>
        <fullName evidence="2">Uncharacterized protein</fullName>
    </submittedName>
</protein>
<feature type="compositionally biased region" description="Basic and acidic residues" evidence="1">
    <location>
        <begin position="41"/>
        <end position="53"/>
    </location>
</feature>
<feature type="compositionally biased region" description="Low complexity" evidence="1">
    <location>
        <begin position="302"/>
        <end position="332"/>
    </location>
</feature>
<feature type="compositionally biased region" description="Basic residues" evidence="1">
    <location>
        <begin position="29"/>
        <end position="39"/>
    </location>
</feature>
<sequence>MGIPVGWNIVRDEAKEKDVLRADLTGRSPIRRQHARSRNFRAFDTDARGDGHTSRFASVLEQATLTRTQLPPAPPVPELRDADFDREELRPRSHNTGDERPLPSLTPGFAPARRREERTQRNDTPAEPASPEHVAEDSLTDLRMLRHERFRSPPRVPHDIAAFHARREDGEEANRRPNRMSVLEEGAPPPQPGRILSWTSGRRHAPYARTARRRESNPGASDDDTPSTSNAVSHPPLRRVGHRRIADGPLPSSSLRESWSPVSNLDGLGDRERSNSVSSTSSNLPWQTFLTTVVPDPVAPTAESSFASSAASASFAASSSRASSSNSNSAASERTELTVPSRRAHPGPRARQEALESFVRACESSDEGDSTASDTEDEVTANPLSRRRMRPSYFADGPPTPRPYGRRIRDAGDGARSYVRNFYSADWASRPLVRERDYEESRARDLQADGFVDGPLDSPPREQEADSFATVDDDAQVESPASPLDQELRDARGLLERLTRRGDIGDDFWASVGLTRSFTDGIERVQERGRF</sequence>
<feature type="compositionally biased region" description="Basic and acidic residues" evidence="1">
    <location>
        <begin position="165"/>
        <end position="175"/>
    </location>
</feature>
<dbReference type="AlphaFoldDB" id="A0A9W8Z4R5"/>
<feature type="region of interest" description="Disordered" evidence="1">
    <location>
        <begin position="434"/>
        <end position="486"/>
    </location>
</feature>
<feature type="region of interest" description="Disordered" evidence="1">
    <location>
        <begin position="65"/>
        <end position="409"/>
    </location>
</feature>
<reference evidence="2" key="1">
    <citation type="submission" date="2022-10" db="EMBL/GenBank/DDBJ databases">
        <title>Tapping the CABI collections for fungal endophytes: first genome assemblies for Collariella, Neodidymelliopsis, Ascochyta clinopodiicola, Didymella pomorum, Didymosphaeria variabile, Neocosmospora piperis and Neocucurbitaria cava.</title>
        <authorList>
            <person name="Hill R."/>
        </authorList>
    </citation>
    <scope>NUCLEOTIDE SEQUENCE</scope>
    <source>
        <strain evidence="2">IMI 355091</strain>
    </source>
</reference>
<accession>A0A9W8Z4R5</accession>
<gene>
    <name evidence="2" type="ORF">N0V91_009802</name>
</gene>
<feature type="compositionally biased region" description="Polar residues" evidence="1">
    <location>
        <begin position="251"/>
        <end position="263"/>
    </location>
</feature>
<proteinExistence type="predicted"/>
<evidence type="ECO:0000313" key="2">
    <source>
        <dbReference type="EMBL" id="KAJ4398936.1"/>
    </source>
</evidence>
<feature type="compositionally biased region" description="Basic residues" evidence="1">
    <location>
        <begin position="201"/>
        <end position="212"/>
    </location>
</feature>
<dbReference type="Proteomes" id="UP001140510">
    <property type="component" value="Unassembled WGS sequence"/>
</dbReference>
<feature type="compositionally biased region" description="Basic and acidic residues" evidence="1">
    <location>
        <begin position="434"/>
        <end position="447"/>
    </location>
</feature>
<dbReference type="EMBL" id="JAPEVA010000117">
    <property type="protein sequence ID" value="KAJ4398936.1"/>
    <property type="molecule type" value="Genomic_DNA"/>
</dbReference>
<name>A0A9W8Z4R5_9PLEO</name>
<evidence type="ECO:0000313" key="3">
    <source>
        <dbReference type="Proteomes" id="UP001140510"/>
    </source>
</evidence>
<comment type="caution">
    <text evidence="2">The sequence shown here is derived from an EMBL/GenBank/DDBJ whole genome shotgun (WGS) entry which is preliminary data.</text>
</comment>
<feature type="compositionally biased region" description="Acidic residues" evidence="1">
    <location>
        <begin position="364"/>
        <end position="379"/>
    </location>
</feature>
<keyword evidence="3" id="KW-1185">Reference proteome</keyword>
<feature type="region of interest" description="Disordered" evidence="1">
    <location>
        <begin position="25"/>
        <end position="53"/>
    </location>
</feature>
<organism evidence="2 3">
    <name type="scientific">Didymella pomorum</name>
    <dbReference type="NCBI Taxonomy" id="749634"/>
    <lineage>
        <taxon>Eukaryota</taxon>
        <taxon>Fungi</taxon>
        <taxon>Dikarya</taxon>
        <taxon>Ascomycota</taxon>
        <taxon>Pezizomycotina</taxon>
        <taxon>Dothideomycetes</taxon>
        <taxon>Pleosporomycetidae</taxon>
        <taxon>Pleosporales</taxon>
        <taxon>Pleosporineae</taxon>
        <taxon>Didymellaceae</taxon>
        <taxon>Didymella</taxon>
    </lineage>
</organism>
<evidence type="ECO:0000256" key="1">
    <source>
        <dbReference type="SAM" id="MobiDB-lite"/>
    </source>
</evidence>
<dbReference type="OrthoDB" id="3946700at2759"/>
<feature type="compositionally biased region" description="Basic and acidic residues" evidence="1">
    <location>
        <begin position="78"/>
        <end position="101"/>
    </location>
</feature>